<dbReference type="Proteomes" id="UP001221898">
    <property type="component" value="Unassembled WGS sequence"/>
</dbReference>
<organism evidence="1 2">
    <name type="scientific">Aldrovandia affinis</name>
    <dbReference type="NCBI Taxonomy" id="143900"/>
    <lineage>
        <taxon>Eukaryota</taxon>
        <taxon>Metazoa</taxon>
        <taxon>Chordata</taxon>
        <taxon>Craniata</taxon>
        <taxon>Vertebrata</taxon>
        <taxon>Euteleostomi</taxon>
        <taxon>Actinopterygii</taxon>
        <taxon>Neopterygii</taxon>
        <taxon>Teleostei</taxon>
        <taxon>Notacanthiformes</taxon>
        <taxon>Halosauridae</taxon>
        <taxon>Aldrovandia</taxon>
    </lineage>
</organism>
<sequence>LCALQAALCNSSERHKVHKQQPLRSGPPACLIHCIRLKVAAGVSVCGYFRSWILIGTHCRRASLTATEVEIPRT</sequence>
<dbReference type="AlphaFoldDB" id="A0AAD7W0J9"/>
<evidence type="ECO:0000313" key="1">
    <source>
        <dbReference type="EMBL" id="KAJ8367509.1"/>
    </source>
</evidence>
<reference evidence="1" key="1">
    <citation type="journal article" date="2023" name="Science">
        <title>Genome structures resolve the early diversification of teleost fishes.</title>
        <authorList>
            <person name="Parey E."/>
            <person name="Louis A."/>
            <person name="Montfort J."/>
            <person name="Bouchez O."/>
            <person name="Roques C."/>
            <person name="Iampietro C."/>
            <person name="Lluch J."/>
            <person name="Castinel A."/>
            <person name="Donnadieu C."/>
            <person name="Desvignes T."/>
            <person name="Floi Bucao C."/>
            <person name="Jouanno E."/>
            <person name="Wen M."/>
            <person name="Mejri S."/>
            <person name="Dirks R."/>
            <person name="Jansen H."/>
            <person name="Henkel C."/>
            <person name="Chen W.J."/>
            <person name="Zahm M."/>
            <person name="Cabau C."/>
            <person name="Klopp C."/>
            <person name="Thompson A.W."/>
            <person name="Robinson-Rechavi M."/>
            <person name="Braasch I."/>
            <person name="Lecointre G."/>
            <person name="Bobe J."/>
            <person name="Postlethwait J.H."/>
            <person name="Berthelot C."/>
            <person name="Roest Crollius H."/>
            <person name="Guiguen Y."/>
        </authorList>
    </citation>
    <scope>NUCLEOTIDE SEQUENCE</scope>
    <source>
        <strain evidence="1">NC1722</strain>
    </source>
</reference>
<feature type="non-terminal residue" evidence="1">
    <location>
        <position position="1"/>
    </location>
</feature>
<name>A0AAD7W0J9_9TELE</name>
<comment type="caution">
    <text evidence="1">The sequence shown here is derived from an EMBL/GenBank/DDBJ whole genome shotgun (WGS) entry which is preliminary data.</text>
</comment>
<keyword evidence="2" id="KW-1185">Reference proteome</keyword>
<gene>
    <name evidence="1" type="ORF">AAFF_G00317120</name>
</gene>
<evidence type="ECO:0000313" key="2">
    <source>
        <dbReference type="Proteomes" id="UP001221898"/>
    </source>
</evidence>
<proteinExistence type="predicted"/>
<dbReference type="EMBL" id="JAINUG010000471">
    <property type="protein sequence ID" value="KAJ8367509.1"/>
    <property type="molecule type" value="Genomic_DNA"/>
</dbReference>
<accession>A0AAD7W0J9</accession>
<protein>
    <submittedName>
        <fullName evidence="1">Uncharacterized protein</fullName>
    </submittedName>
</protein>